<name>A0A564YAI4_HYMDI</name>
<evidence type="ECO:0000256" key="1">
    <source>
        <dbReference type="ARBA" id="ARBA00004613"/>
    </source>
</evidence>
<sequence>MGLHIYSQSKLKPVDVDLLELAKCPACFGQSACPAFFRGGVRLPTLYGYRPIHASDFEKFDGLTDVDLGMLEREPAVLRQLYFPSTSSEVDVEVCRRQRSDDFQDEAPLPRCIPRLSIWRWMATDGPGTSDPVDVNIVRNMSVFTRCASPRLLQLIQSRYRERSSNLHLPAQKLWLRFDELTLLFNLAINPHMVIATTFPPNEGWPFPLQIGACGRMTLEKGTTKPLSLFVNAPVKTRLQILKSLLQIPSKLISNATLVDPKNGDFVLYLGDYRWNVFGVDPFTYHVSIIQARHIIAVDLRKNKEVKSPFVIETNATYIQDVCQDHAFATDQPCLSEEHVSGLCRSNPPSDHNYWAVCMTAMFGDRLLVRDMSRDLLFSLEQCLKDSQDGARRSHIEAALEVISMELTY</sequence>
<evidence type="ECO:0000256" key="4">
    <source>
        <dbReference type="ARBA" id="ARBA00022729"/>
    </source>
</evidence>
<dbReference type="GO" id="GO:0005576">
    <property type="term" value="C:extracellular region"/>
    <property type="evidence" value="ECO:0007669"/>
    <property type="project" value="UniProtKB-SubCell"/>
</dbReference>
<dbReference type="InterPro" id="IPR022049">
    <property type="entry name" value="FAM69_kinase_dom"/>
</dbReference>
<dbReference type="InterPro" id="IPR020519">
    <property type="entry name" value="DIPK2A/B"/>
</dbReference>
<keyword evidence="3" id="KW-0964">Secreted</keyword>
<evidence type="ECO:0000259" key="5">
    <source>
        <dbReference type="Pfam" id="PF12260"/>
    </source>
</evidence>
<dbReference type="PANTHER" id="PTHR32073:SF7">
    <property type="entry name" value="GH11358P"/>
    <property type="match status" value="1"/>
</dbReference>
<evidence type="ECO:0000313" key="7">
    <source>
        <dbReference type="Proteomes" id="UP000321570"/>
    </source>
</evidence>
<dbReference type="PANTHER" id="PTHR32073">
    <property type="entry name" value="GH11358P"/>
    <property type="match status" value="1"/>
</dbReference>
<comment type="similarity">
    <text evidence="2">Belongs to the DIPK family.</text>
</comment>
<dbReference type="EMBL" id="CABIJS010000123">
    <property type="protein sequence ID" value="VUZ44271.1"/>
    <property type="molecule type" value="Genomic_DNA"/>
</dbReference>
<evidence type="ECO:0000256" key="3">
    <source>
        <dbReference type="ARBA" id="ARBA00022525"/>
    </source>
</evidence>
<keyword evidence="7" id="KW-1185">Reference proteome</keyword>
<evidence type="ECO:0000313" key="6">
    <source>
        <dbReference type="EMBL" id="VUZ44271.1"/>
    </source>
</evidence>
<gene>
    <name evidence="6" type="ORF">WMSIL1_LOCUS4591</name>
</gene>
<dbReference type="Proteomes" id="UP000321570">
    <property type="component" value="Unassembled WGS sequence"/>
</dbReference>
<dbReference type="Pfam" id="PF12260">
    <property type="entry name" value="PIP49_C"/>
    <property type="match status" value="1"/>
</dbReference>
<reference evidence="6 7" key="1">
    <citation type="submission" date="2019-07" db="EMBL/GenBank/DDBJ databases">
        <authorList>
            <person name="Jastrzebski P J."/>
            <person name="Paukszto L."/>
            <person name="Jastrzebski P J."/>
        </authorList>
    </citation>
    <scope>NUCLEOTIDE SEQUENCE [LARGE SCALE GENOMIC DNA]</scope>
    <source>
        <strain evidence="6 7">WMS-il1</strain>
    </source>
</reference>
<comment type="subcellular location">
    <subcellularLocation>
        <location evidence="1">Secreted</location>
    </subcellularLocation>
</comment>
<dbReference type="AlphaFoldDB" id="A0A564YAI4"/>
<feature type="domain" description="FAM69 protein-kinase" evidence="5">
    <location>
        <begin position="184"/>
        <end position="385"/>
    </location>
</feature>
<evidence type="ECO:0000256" key="2">
    <source>
        <dbReference type="ARBA" id="ARBA00006338"/>
    </source>
</evidence>
<protein>
    <recommendedName>
        <fullName evidence="5">FAM69 protein-kinase domain-containing protein</fullName>
    </recommendedName>
</protein>
<accession>A0A564YAI4</accession>
<keyword evidence="4" id="KW-0732">Signal</keyword>
<organism evidence="6 7">
    <name type="scientific">Hymenolepis diminuta</name>
    <name type="common">Rat tapeworm</name>
    <dbReference type="NCBI Taxonomy" id="6216"/>
    <lineage>
        <taxon>Eukaryota</taxon>
        <taxon>Metazoa</taxon>
        <taxon>Spiralia</taxon>
        <taxon>Lophotrochozoa</taxon>
        <taxon>Platyhelminthes</taxon>
        <taxon>Cestoda</taxon>
        <taxon>Eucestoda</taxon>
        <taxon>Cyclophyllidea</taxon>
        <taxon>Hymenolepididae</taxon>
        <taxon>Hymenolepis</taxon>
    </lineage>
</organism>
<proteinExistence type="inferred from homology"/>